<organism evidence="3 4">
    <name type="scientific">Listeria grayi FSL F6-1183</name>
    <dbReference type="NCBI Taxonomy" id="1265827"/>
    <lineage>
        <taxon>Bacteria</taxon>
        <taxon>Bacillati</taxon>
        <taxon>Bacillota</taxon>
        <taxon>Bacilli</taxon>
        <taxon>Bacillales</taxon>
        <taxon>Listeriaceae</taxon>
        <taxon>Listeria</taxon>
    </lineage>
</organism>
<proteinExistence type="predicted"/>
<gene>
    <name evidence="3" type="ORF">LMUR_12586</name>
</gene>
<dbReference type="Pfam" id="PF18106">
    <property type="entry name" value="Rol_Rep_N"/>
    <property type="match status" value="1"/>
</dbReference>
<comment type="caution">
    <text evidence="3">The sequence shown here is derived from an EMBL/GenBank/DDBJ whole genome shotgun (WGS) entry which is preliminary data.</text>
</comment>
<keyword evidence="3" id="KW-0648">Protein biosynthesis</keyword>
<name>A0A829R4K6_LISGR</name>
<keyword evidence="3" id="KW-0396">Initiation factor</keyword>
<dbReference type="Proteomes" id="UP000019251">
    <property type="component" value="Unassembled WGS sequence"/>
</dbReference>
<dbReference type="GO" id="GO:0003743">
    <property type="term" value="F:translation initiation factor activity"/>
    <property type="evidence" value="ECO:0007669"/>
    <property type="project" value="UniProtKB-KW"/>
</dbReference>
<dbReference type="AlphaFoldDB" id="A0A829R4K6"/>
<feature type="domain" description="Rolling Circle replication initiation protein N-terminal" evidence="2">
    <location>
        <begin position="13"/>
        <end position="101"/>
    </location>
</feature>
<accession>A0A829R4K6</accession>
<sequence>MNILKPKQKLSGCIDYFRMTFKQHDIEFILNEVLRMREEYFFREKSGKYGYVELFQFDQIRVYLSAPLDKRGIMIELAGQGCRELEAILEAQKRTWFDFIETAMQAGGKITRLDIAVDDTKEYIHIPDCLTFTELRYAESRFNSFTFNGTGNINTGETEGVTIYFGSKKSNIYLTMYQKNYEQAKKQKVSVEEIGAWNRYELRFTDERAELALEELLKVRDCSIVGRGVLKEYLAFHYDESLDTGKLKLKKLVKGWDRLIRDIDAIPLKVAPKTNFYQRTENWLRSQAAASMRMVQIRDDMLETDSTIEDMITRAKLSDRQVHMLEVLVGNMQDFICE</sequence>
<dbReference type="InterPro" id="IPR003491">
    <property type="entry name" value="REP-like_C"/>
</dbReference>
<evidence type="ECO:0000313" key="3">
    <source>
        <dbReference type="EMBL" id="EUJ26643.1"/>
    </source>
</evidence>
<feature type="domain" description="Replication initiation protein-like C-terminal" evidence="1">
    <location>
        <begin position="108"/>
        <end position="305"/>
    </location>
</feature>
<dbReference type="RefSeq" id="WP_036107592.1">
    <property type="nucleotide sequence ID" value="NZ_AODG01000015.1"/>
</dbReference>
<evidence type="ECO:0000313" key="4">
    <source>
        <dbReference type="Proteomes" id="UP000019251"/>
    </source>
</evidence>
<dbReference type="EMBL" id="AODG01000015">
    <property type="protein sequence ID" value="EUJ26643.1"/>
    <property type="molecule type" value="Genomic_DNA"/>
</dbReference>
<evidence type="ECO:0000259" key="1">
    <source>
        <dbReference type="Pfam" id="PF02486"/>
    </source>
</evidence>
<evidence type="ECO:0000259" key="2">
    <source>
        <dbReference type="Pfam" id="PF18106"/>
    </source>
</evidence>
<dbReference type="InterPro" id="IPR040819">
    <property type="entry name" value="Rol_Rep_N"/>
</dbReference>
<protein>
    <submittedName>
        <fullName evidence="3">Replication initiation factor</fullName>
    </submittedName>
</protein>
<reference evidence="3 4" key="1">
    <citation type="submission" date="2012-12" db="EMBL/GenBank/DDBJ databases">
        <title>Novel taxa of Listeriaceae from agricultural environments in the United States.</title>
        <authorList>
            <person name="den Bakker H.C."/>
            <person name="Allred A."/>
            <person name="Warchocki S."/>
            <person name="Wright E.M."/>
            <person name="Burrell A."/>
            <person name="Nightingale K.K."/>
            <person name="Kephart D."/>
            <person name="Wiedmann M."/>
        </authorList>
    </citation>
    <scope>NUCLEOTIDE SEQUENCE [LARGE SCALE GENOMIC DNA]</scope>
    <source>
        <strain evidence="3 4">FSL F6-1183</strain>
    </source>
</reference>
<dbReference type="Pfam" id="PF02486">
    <property type="entry name" value="Rep_trans"/>
    <property type="match status" value="1"/>
</dbReference>